<dbReference type="SUPFAM" id="SSF46785">
    <property type="entry name" value="Winged helix' DNA-binding domain"/>
    <property type="match status" value="1"/>
</dbReference>
<dbReference type="InterPro" id="IPR011991">
    <property type="entry name" value="ArsR-like_HTH"/>
</dbReference>
<evidence type="ECO:0000313" key="3">
    <source>
        <dbReference type="Proteomes" id="UP000282674"/>
    </source>
</evidence>
<dbReference type="Proteomes" id="UP000282674">
    <property type="component" value="Unassembled WGS sequence"/>
</dbReference>
<dbReference type="AlphaFoldDB" id="A0A3M2M8P5"/>
<accession>A0A3M2M8P5</accession>
<reference evidence="2 3" key="1">
    <citation type="submission" date="2018-10" db="EMBL/GenBank/DDBJ databases">
        <title>Isolation from soil.</title>
        <authorList>
            <person name="Hu J."/>
        </authorList>
    </citation>
    <scope>NUCLEOTIDE SEQUENCE [LARGE SCALE GENOMIC DNA]</scope>
    <source>
        <strain evidence="2 3">NEAU-Ht49</strain>
    </source>
</reference>
<dbReference type="InterPro" id="IPR005149">
    <property type="entry name" value="Tscrpt_reg_PadR_N"/>
</dbReference>
<dbReference type="InterPro" id="IPR036390">
    <property type="entry name" value="WH_DNA-bd_sf"/>
</dbReference>
<name>A0A3M2M8P5_9ACTN</name>
<dbReference type="Gene3D" id="1.10.10.10">
    <property type="entry name" value="Winged helix-like DNA-binding domain superfamily/Winged helix DNA-binding domain"/>
    <property type="match status" value="1"/>
</dbReference>
<gene>
    <name evidence="2" type="ORF">EBO15_07915</name>
</gene>
<feature type="domain" description="Transcription regulator PadR N-terminal" evidence="1">
    <location>
        <begin position="10"/>
        <end position="81"/>
    </location>
</feature>
<evidence type="ECO:0000313" key="2">
    <source>
        <dbReference type="EMBL" id="RMI46194.1"/>
    </source>
</evidence>
<sequence length="105" mass="11866">MRRGALPYCVLALLRDEQRYGVEIVRLLGEVDGMVTSEGTIYPLLSRLRRQGLVETTWRESTAGPPRRYYQLTAAGHQALDAFAGEWERFSGAVEHFIGEGDPKR</sequence>
<dbReference type="EMBL" id="RFFG01000010">
    <property type="protein sequence ID" value="RMI46194.1"/>
    <property type="molecule type" value="Genomic_DNA"/>
</dbReference>
<dbReference type="PANTHER" id="PTHR33169">
    <property type="entry name" value="PADR-FAMILY TRANSCRIPTIONAL REGULATOR"/>
    <property type="match status" value="1"/>
</dbReference>
<proteinExistence type="predicted"/>
<organism evidence="2 3">
    <name type="scientific">Actinomadura harenae</name>
    <dbReference type="NCBI Taxonomy" id="2483351"/>
    <lineage>
        <taxon>Bacteria</taxon>
        <taxon>Bacillati</taxon>
        <taxon>Actinomycetota</taxon>
        <taxon>Actinomycetes</taxon>
        <taxon>Streptosporangiales</taxon>
        <taxon>Thermomonosporaceae</taxon>
        <taxon>Actinomadura</taxon>
    </lineage>
</organism>
<dbReference type="Pfam" id="PF03551">
    <property type="entry name" value="PadR"/>
    <property type="match status" value="1"/>
</dbReference>
<keyword evidence="3" id="KW-1185">Reference proteome</keyword>
<dbReference type="InterPro" id="IPR052509">
    <property type="entry name" value="Metal_resp_DNA-bind_regulator"/>
</dbReference>
<protein>
    <submittedName>
        <fullName evidence="2">PadR family transcriptional regulator</fullName>
    </submittedName>
</protein>
<dbReference type="CDD" id="cd00090">
    <property type="entry name" value="HTH_ARSR"/>
    <property type="match status" value="1"/>
</dbReference>
<evidence type="ECO:0000259" key="1">
    <source>
        <dbReference type="Pfam" id="PF03551"/>
    </source>
</evidence>
<dbReference type="InterPro" id="IPR036388">
    <property type="entry name" value="WH-like_DNA-bd_sf"/>
</dbReference>
<dbReference type="PANTHER" id="PTHR33169:SF14">
    <property type="entry name" value="TRANSCRIPTIONAL REGULATOR RV3488"/>
    <property type="match status" value="1"/>
</dbReference>
<comment type="caution">
    <text evidence="2">The sequence shown here is derived from an EMBL/GenBank/DDBJ whole genome shotgun (WGS) entry which is preliminary data.</text>
</comment>
<dbReference type="OrthoDB" id="122286at2"/>